<evidence type="ECO:0000256" key="4">
    <source>
        <dbReference type="ARBA" id="ARBA00023136"/>
    </source>
</evidence>
<dbReference type="SUPFAM" id="SSF52540">
    <property type="entry name" value="P-loop containing nucleoside triphosphate hydrolases"/>
    <property type="match status" value="1"/>
</dbReference>
<dbReference type="PROSITE" id="PS50893">
    <property type="entry name" value="ABC_TRANSPORTER_2"/>
    <property type="match status" value="1"/>
</dbReference>
<evidence type="ECO:0000313" key="9">
    <source>
        <dbReference type="Proteomes" id="UP000641853"/>
    </source>
</evidence>
<dbReference type="Gene3D" id="1.20.1560.10">
    <property type="entry name" value="ABC transporter type 1, transmembrane domain"/>
    <property type="match status" value="1"/>
</dbReference>
<dbReference type="GO" id="GO:0016020">
    <property type="term" value="C:membrane"/>
    <property type="evidence" value="ECO:0007669"/>
    <property type="project" value="UniProtKB-SubCell"/>
</dbReference>
<gene>
    <name evidence="7" type="ORF">CNMCM5623_009634</name>
    <name evidence="8" type="ORF">CNMCM7691_003902</name>
</gene>
<keyword evidence="2" id="KW-0812">Transmembrane</keyword>
<dbReference type="InterPro" id="IPR027417">
    <property type="entry name" value="P-loop_NTPase"/>
</dbReference>
<dbReference type="GO" id="GO:0005524">
    <property type="term" value="F:ATP binding"/>
    <property type="evidence" value="ECO:0007669"/>
    <property type="project" value="InterPro"/>
</dbReference>
<evidence type="ECO:0000313" key="7">
    <source>
        <dbReference type="EMBL" id="KAF7156241.1"/>
    </source>
</evidence>
<dbReference type="Pfam" id="PF00005">
    <property type="entry name" value="ABC_tran"/>
    <property type="match status" value="1"/>
</dbReference>
<dbReference type="GO" id="GO:0016887">
    <property type="term" value="F:ATP hydrolysis activity"/>
    <property type="evidence" value="ECO:0007669"/>
    <property type="project" value="InterPro"/>
</dbReference>
<keyword evidence="4" id="KW-0472">Membrane</keyword>
<dbReference type="AlphaFoldDB" id="A0A8H6R2W2"/>
<keyword evidence="3" id="KW-1133">Transmembrane helix</keyword>
<dbReference type="InterPro" id="IPR036640">
    <property type="entry name" value="ABC1_TM_sf"/>
</dbReference>
<comment type="caution">
    <text evidence="8">The sequence shown here is derived from an EMBL/GenBank/DDBJ whole genome shotgun (WGS) entry which is preliminary data.</text>
</comment>
<feature type="chain" id="PRO_5035102146" description="ABC transporter domain-containing protein" evidence="5">
    <location>
        <begin position="32"/>
        <end position="246"/>
    </location>
</feature>
<feature type="domain" description="ABC transporter" evidence="6">
    <location>
        <begin position="68"/>
        <end position="246"/>
    </location>
</feature>
<dbReference type="PANTHER" id="PTHR24221">
    <property type="entry name" value="ATP-BINDING CASSETTE SUB-FAMILY B"/>
    <property type="match status" value="1"/>
</dbReference>
<name>A0A8H6R2W2_9EURO</name>
<reference evidence="8" key="1">
    <citation type="submission" date="2020-06" db="EMBL/GenBank/DDBJ databases">
        <title>Draft genome sequences of strains closely related to Aspergillus parafelis and Aspergillus hiratsukae.</title>
        <authorList>
            <person name="Dos Santos R.A.C."/>
            <person name="Rivero-Menendez O."/>
            <person name="Steenwyk J.L."/>
            <person name="Mead M.E."/>
            <person name="Goldman G.H."/>
            <person name="Alastruey-Izquierdo A."/>
            <person name="Rokas A."/>
        </authorList>
    </citation>
    <scope>NUCLEOTIDE SEQUENCE</scope>
    <source>
        <strain evidence="7">CNM-CM5623</strain>
        <strain evidence="8">CNM-CM7691</strain>
    </source>
</reference>
<comment type="subcellular location">
    <subcellularLocation>
        <location evidence="1">Membrane</location>
        <topology evidence="1">Multi-pass membrane protein</topology>
    </subcellularLocation>
</comment>
<protein>
    <recommendedName>
        <fullName evidence="6">ABC transporter domain-containing protein</fullName>
    </recommendedName>
</protein>
<evidence type="ECO:0000256" key="3">
    <source>
        <dbReference type="ARBA" id="ARBA00022989"/>
    </source>
</evidence>
<dbReference type="InterPro" id="IPR017871">
    <property type="entry name" value="ABC_transporter-like_CS"/>
</dbReference>
<organism evidence="8 9">
    <name type="scientific">Aspergillus felis</name>
    <dbReference type="NCBI Taxonomy" id="1287682"/>
    <lineage>
        <taxon>Eukaryota</taxon>
        <taxon>Fungi</taxon>
        <taxon>Dikarya</taxon>
        <taxon>Ascomycota</taxon>
        <taxon>Pezizomycotina</taxon>
        <taxon>Eurotiomycetes</taxon>
        <taxon>Eurotiomycetidae</taxon>
        <taxon>Eurotiales</taxon>
        <taxon>Aspergillaceae</taxon>
        <taxon>Aspergillus</taxon>
        <taxon>Aspergillus subgen. Fumigati</taxon>
    </lineage>
</organism>
<dbReference type="PROSITE" id="PS00211">
    <property type="entry name" value="ABC_TRANSPORTER_1"/>
    <property type="match status" value="1"/>
</dbReference>
<sequence length="246" mass="26898">MLSRREYTQTQFFIVQLALLVSSQLWGQAFALAPDVSRAFQATRHLLNLLDMGSTKKFSASLAPVWDVEATVFFSYPARPDTRILRGLDLSIQPGQFAALVGPGGAGKSTIISLVERLYTPEPGTVEVDGHNITYGDTSFRHAIAYVPQQSVMFDGTIRFNLTLGARPGQTVSQMELEEACKSANIHDTIMQLHDGYDTTCGPNGGRLSGGQKQRLAIARALVRKPQLLILDESTSALDAESERLL</sequence>
<evidence type="ECO:0000313" key="8">
    <source>
        <dbReference type="EMBL" id="KAF7183623.1"/>
    </source>
</evidence>
<evidence type="ECO:0000256" key="2">
    <source>
        <dbReference type="ARBA" id="ARBA00022692"/>
    </source>
</evidence>
<feature type="signal peptide" evidence="5">
    <location>
        <begin position="1"/>
        <end position="31"/>
    </location>
</feature>
<dbReference type="PANTHER" id="PTHR24221:SF450">
    <property type="entry name" value="ATRH"/>
    <property type="match status" value="1"/>
</dbReference>
<dbReference type="InterPro" id="IPR039421">
    <property type="entry name" value="Type_1_exporter"/>
</dbReference>
<evidence type="ECO:0000256" key="5">
    <source>
        <dbReference type="SAM" id="SignalP"/>
    </source>
</evidence>
<dbReference type="OrthoDB" id="6500128at2759"/>
<dbReference type="Gene3D" id="3.40.50.300">
    <property type="entry name" value="P-loop containing nucleotide triphosphate hydrolases"/>
    <property type="match status" value="1"/>
</dbReference>
<evidence type="ECO:0000256" key="1">
    <source>
        <dbReference type="ARBA" id="ARBA00004141"/>
    </source>
</evidence>
<dbReference type="Proteomes" id="UP000654922">
    <property type="component" value="Unassembled WGS sequence"/>
</dbReference>
<accession>A0A8H6R2W2</accession>
<dbReference type="Proteomes" id="UP000641853">
    <property type="component" value="Unassembled WGS sequence"/>
</dbReference>
<dbReference type="GO" id="GO:0042626">
    <property type="term" value="F:ATPase-coupled transmembrane transporter activity"/>
    <property type="evidence" value="ECO:0007669"/>
    <property type="project" value="TreeGrafter"/>
</dbReference>
<dbReference type="InterPro" id="IPR003439">
    <property type="entry name" value="ABC_transporter-like_ATP-bd"/>
</dbReference>
<proteinExistence type="predicted"/>
<keyword evidence="9" id="KW-1185">Reference proteome</keyword>
<dbReference type="EMBL" id="JACBAG010001711">
    <property type="protein sequence ID" value="KAF7183623.1"/>
    <property type="molecule type" value="Genomic_DNA"/>
</dbReference>
<evidence type="ECO:0000259" key="6">
    <source>
        <dbReference type="PROSITE" id="PS50893"/>
    </source>
</evidence>
<dbReference type="EMBL" id="JACBAE010001398">
    <property type="protein sequence ID" value="KAF7156241.1"/>
    <property type="molecule type" value="Genomic_DNA"/>
</dbReference>
<keyword evidence="5" id="KW-0732">Signal</keyword>